<dbReference type="Proteomes" id="UP000637628">
    <property type="component" value="Unassembled WGS sequence"/>
</dbReference>
<feature type="transmembrane region" description="Helical" evidence="1">
    <location>
        <begin position="32"/>
        <end position="54"/>
    </location>
</feature>
<comment type="caution">
    <text evidence="2">The sequence shown here is derived from an EMBL/GenBank/DDBJ whole genome shotgun (WGS) entry which is preliminary data.</text>
</comment>
<evidence type="ECO:0008006" key="4">
    <source>
        <dbReference type="Google" id="ProtNLM"/>
    </source>
</evidence>
<organism evidence="2 3">
    <name type="scientific">Paractinoplanes durhamensis</name>
    <dbReference type="NCBI Taxonomy" id="113563"/>
    <lineage>
        <taxon>Bacteria</taxon>
        <taxon>Bacillati</taxon>
        <taxon>Actinomycetota</taxon>
        <taxon>Actinomycetes</taxon>
        <taxon>Micromonosporales</taxon>
        <taxon>Micromonosporaceae</taxon>
        <taxon>Paractinoplanes</taxon>
    </lineage>
</organism>
<sequence>MARYSRGVLVAGLSIVAAAVLAGLLGVVRPAAITVLVVLTVTPVVLLLATFLTPSIRRPPAAFAVADGAFRTPRTIMYAFCGVAHLGLLGLLVLLTDDFAALSLKDKATYVVGTAFFVIYVPAMWRGVGLTITAEGIRADKHCGTVVVPWAAIGPVPPIGERNEVRLNYRDPGLVRVSGWTPNRRELLCDGTDAKFAAAAIGYYAAHPEERAGIGTPAAQDELRAALDAVPAEKPASSSRGEKVALIVIGLVFFVVAVAGDVWVSEILGDESLLGWLVHLVAGAIGLAAGWCVIDGVKGLRRRT</sequence>
<gene>
    <name evidence="2" type="ORF">Adu01nite_43990</name>
</gene>
<feature type="transmembrane region" description="Helical" evidence="1">
    <location>
        <begin position="276"/>
        <end position="294"/>
    </location>
</feature>
<feature type="transmembrane region" description="Helical" evidence="1">
    <location>
        <begin position="108"/>
        <end position="128"/>
    </location>
</feature>
<feature type="transmembrane region" description="Helical" evidence="1">
    <location>
        <begin position="244"/>
        <end position="264"/>
    </location>
</feature>
<keyword evidence="1" id="KW-0812">Transmembrane</keyword>
<evidence type="ECO:0000313" key="3">
    <source>
        <dbReference type="Proteomes" id="UP000637628"/>
    </source>
</evidence>
<protein>
    <recommendedName>
        <fullName evidence="4">PH domain-containing protein</fullName>
    </recommendedName>
</protein>
<reference evidence="2 3" key="1">
    <citation type="submission" date="2021-01" db="EMBL/GenBank/DDBJ databases">
        <title>Whole genome shotgun sequence of Actinoplanes durhamensis NBRC 14914.</title>
        <authorList>
            <person name="Komaki H."/>
            <person name="Tamura T."/>
        </authorList>
    </citation>
    <scope>NUCLEOTIDE SEQUENCE [LARGE SCALE GENOMIC DNA]</scope>
    <source>
        <strain evidence="2 3">NBRC 14914</strain>
    </source>
</reference>
<feature type="transmembrane region" description="Helical" evidence="1">
    <location>
        <begin position="75"/>
        <end position="96"/>
    </location>
</feature>
<evidence type="ECO:0000313" key="2">
    <source>
        <dbReference type="EMBL" id="GIE03049.1"/>
    </source>
</evidence>
<keyword evidence="3" id="KW-1185">Reference proteome</keyword>
<accession>A0ABQ3YZN3</accession>
<evidence type="ECO:0000256" key="1">
    <source>
        <dbReference type="SAM" id="Phobius"/>
    </source>
</evidence>
<proteinExistence type="predicted"/>
<keyword evidence="1" id="KW-0472">Membrane</keyword>
<name>A0ABQ3YZN3_9ACTN</name>
<keyword evidence="1" id="KW-1133">Transmembrane helix</keyword>
<dbReference type="EMBL" id="BOML01000035">
    <property type="protein sequence ID" value="GIE03049.1"/>
    <property type="molecule type" value="Genomic_DNA"/>
</dbReference>